<accession>A0ABR4TB06</accession>
<dbReference type="Proteomes" id="UP000027937">
    <property type="component" value="Plasmid p1Ch9693"/>
</dbReference>
<evidence type="ECO:0000313" key="1">
    <source>
        <dbReference type="EMBL" id="KEI14092.1"/>
    </source>
</evidence>
<comment type="caution">
    <text evidence="1">The sequence shown here is derived from an EMBL/GenBank/DDBJ whole genome shotgun (WGS) entry which is preliminary data.</text>
</comment>
<evidence type="ECO:0000313" key="2">
    <source>
        <dbReference type="Proteomes" id="UP000027937"/>
    </source>
</evidence>
<gene>
    <name evidence="1" type="ORF">Z960_p0098</name>
</gene>
<geneLocation type="plasmid" evidence="1 2">
    <name>p1Ch9693</name>
</geneLocation>
<protein>
    <recommendedName>
        <fullName evidence="3">Phage protein</fullName>
    </recommendedName>
</protein>
<sequence>MKVYVIEYDFTKNLYCIRDNEIEHRIETFNELQIGDFIDRVKVIKGNEGIYNNNIKVYSGEIEEVDIDKVLNPF</sequence>
<evidence type="ECO:0008006" key="3">
    <source>
        <dbReference type="Google" id="ProtNLM"/>
    </source>
</evidence>
<keyword evidence="2" id="KW-1185">Reference proteome</keyword>
<organism evidence="1 2">
    <name type="scientific">Clostridium haemolyticum NCTC 9693</name>
    <dbReference type="NCBI Taxonomy" id="1443114"/>
    <lineage>
        <taxon>Bacteria</taxon>
        <taxon>Bacillati</taxon>
        <taxon>Bacillota</taxon>
        <taxon>Clostridia</taxon>
        <taxon>Eubacteriales</taxon>
        <taxon>Clostridiaceae</taxon>
        <taxon>Clostridium</taxon>
    </lineage>
</organism>
<name>A0ABR4TB06_CLOHA</name>
<proteinExistence type="predicted"/>
<dbReference type="EMBL" id="JENX01000125">
    <property type="protein sequence ID" value="KEI14092.1"/>
    <property type="molecule type" value="Genomic_DNA"/>
</dbReference>
<reference evidence="2" key="1">
    <citation type="journal article" date="2014" name="PLoS ONE">
        <title>Plasmidome interchange between Clostridium botulinum, Clostridium novyi and Clostridium haemolyticum converts strains of independent lineages into distinctly different pathogens.</title>
        <authorList>
            <person name="Skarin H."/>
            <person name="Segerman B."/>
        </authorList>
    </citation>
    <scope>NUCLEOTIDE SEQUENCE [LARGE SCALE GENOMIC DNA]</scope>
    <source>
        <strain evidence="2">NCTC 9693</strain>
    </source>
</reference>
<keyword evidence="1" id="KW-0614">Plasmid</keyword>
<dbReference type="RefSeq" id="WP_039230626.1">
    <property type="nucleotide sequence ID" value="NZ_CM003349.1"/>
</dbReference>